<dbReference type="Proteomes" id="UP000663868">
    <property type="component" value="Unassembled WGS sequence"/>
</dbReference>
<comment type="caution">
    <text evidence="1">The sequence shown here is derived from an EMBL/GenBank/DDBJ whole genome shotgun (WGS) entry which is preliminary data.</text>
</comment>
<proteinExistence type="predicted"/>
<gene>
    <name evidence="1" type="ORF">KXQ929_LOCUS24725</name>
</gene>
<reference evidence="1" key="1">
    <citation type="submission" date="2021-02" db="EMBL/GenBank/DDBJ databases">
        <authorList>
            <person name="Nowell W R."/>
        </authorList>
    </citation>
    <scope>NUCLEOTIDE SEQUENCE</scope>
</reference>
<dbReference type="EMBL" id="CAJOBB010002076">
    <property type="protein sequence ID" value="CAF3935697.1"/>
    <property type="molecule type" value="Genomic_DNA"/>
</dbReference>
<sequence length="392" mass="43774">LKFTGYVQSLSLGSQSNVQRYGLRMFNPSRNVDDTYYSSIDPITGQPIISNIHMSKVAIRLYINLYTTSDGRPPTNIQLNFNICFDLRSSSTGDEGLVIQGTPIRASPIMIPERIVPPIPIRVRVPESVPIILTIPTTIIKQPDTYDAIDTVPSQIIRDDIPQQRVRIPSVPSIVASIDVDSEMMPDSEDGVDTFPSPIIDEPDNIQVSATISVVDKPIVRQPNVIIEDQQRVVHPSNTQRIVMPSDSQDFIGTIFSPIRKMPTAVVDIQSSVLVQEPVEVPIIEDAYPSKIISSPVYSEPVAPERRLPSKILPYISIEIEKPSIDMIPSPIILSPTIPTDSRRETCACQCSMSGSRSISIIYDNDQESCTIGLTRKRRHHRYRNRYINSND</sequence>
<evidence type="ECO:0000313" key="1">
    <source>
        <dbReference type="EMBL" id="CAF3935697.1"/>
    </source>
</evidence>
<accession>A0A819JL91</accession>
<organism evidence="1 2">
    <name type="scientific">Adineta steineri</name>
    <dbReference type="NCBI Taxonomy" id="433720"/>
    <lineage>
        <taxon>Eukaryota</taxon>
        <taxon>Metazoa</taxon>
        <taxon>Spiralia</taxon>
        <taxon>Gnathifera</taxon>
        <taxon>Rotifera</taxon>
        <taxon>Eurotatoria</taxon>
        <taxon>Bdelloidea</taxon>
        <taxon>Adinetida</taxon>
        <taxon>Adinetidae</taxon>
        <taxon>Adineta</taxon>
    </lineage>
</organism>
<name>A0A819JL91_9BILA</name>
<protein>
    <submittedName>
        <fullName evidence="1">Uncharacterized protein</fullName>
    </submittedName>
</protein>
<evidence type="ECO:0000313" key="2">
    <source>
        <dbReference type="Proteomes" id="UP000663868"/>
    </source>
</evidence>
<dbReference type="AlphaFoldDB" id="A0A819JL91"/>
<feature type="non-terminal residue" evidence="1">
    <location>
        <position position="392"/>
    </location>
</feature>